<accession>A0ABQ5R8T1</accession>
<gene>
    <name evidence="2" type="ORF">Pa4123_82740</name>
</gene>
<name>A0ABQ5R8T1_9ACTN</name>
<comment type="caution">
    <text evidence="2">The sequence shown here is derived from an EMBL/GenBank/DDBJ whole genome shotgun (WGS) entry which is preliminary data.</text>
</comment>
<feature type="transmembrane region" description="Helical" evidence="1">
    <location>
        <begin position="72"/>
        <end position="95"/>
    </location>
</feature>
<evidence type="ECO:0008006" key="4">
    <source>
        <dbReference type="Google" id="ProtNLM"/>
    </source>
</evidence>
<reference evidence="2" key="1">
    <citation type="submission" date="2022-12" db="EMBL/GenBank/DDBJ databases">
        <title>New Phytohabitans aurantiacus sp. RD004123 nov., an actinomycete isolated from soil.</title>
        <authorList>
            <person name="Triningsih D.W."/>
            <person name="Harunari E."/>
            <person name="Igarashi Y."/>
        </authorList>
    </citation>
    <scope>NUCLEOTIDE SEQUENCE</scope>
    <source>
        <strain evidence="2">RD004123</strain>
    </source>
</reference>
<evidence type="ECO:0000313" key="2">
    <source>
        <dbReference type="EMBL" id="GLI02996.1"/>
    </source>
</evidence>
<proteinExistence type="predicted"/>
<organism evidence="2 3">
    <name type="scientific">Phytohabitans aurantiacus</name>
    <dbReference type="NCBI Taxonomy" id="3016789"/>
    <lineage>
        <taxon>Bacteria</taxon>
        <taxon>Bacillati</taxon>
        <taxon>Actinomycetota</taxon>
        <taxon>Actinomycetes</taxon>
        <taxon>Micromonosporales</taxon>
        <taxon>Micromonosporaceae</taxon>
    </lineage>
</organism>
<dbReference type="RefSeq" id="WP_281904860.1">
    <property type="nucleotide sequence ID" value="NZ_BSDI01000074.1"/>
</dbReference>
<feature type="transmembrane region" description="Helical" evidence="1">
    <location>
        <begin position="165"/>
        <end position="189"/>
    </location>
</feature>
<feature type="transmembrane region" description="Helical" evidence="1">
    <location>
        <begin position="107"/>
        <end position="124"/>
    </location>
</feature>
<sequence>MLSFASLFDRLRAAYRNRWLSRTLAGVREPYQDSVRELARFDDLDQQTRALLRPMLRQFAAQRAAAVGSRWWHIYSAARVLTALVLLGAPAWILVSLIADHQPTERAASAVLYAVLLGCIAAAYGRQQDTVTVLQLGLVAVAAVVVLALWWLVTPWRDLLSWRVVQPALATTAVTVALTIVRLSALITLRDRLIWPLALWWGGYPLPSQLATVHLLLLVDALREAAPTNRHPRYRRNFIRWMNVLITFIERQLPTTARQLNLGRAVVVETQQLTRDLAAQLRALQNRLLHEPGPDAYTQVRAEAATLVADLARGTWAAAPADGSTGRTQTALARFGRKAGAAAALLALAGALPHLPGIAADSATVGGIQLGLVVAAALTLLPVEATHRDQALSAFREPGP</sequence>
<keyword evidence="1" id="KW-0472">Membrane</keyword>
<feature type="transmembrane region" description="Helical" evidence="1">
    <location>
        <begin position="131"/>
        <end position="153"/>
    </location>
</feature>
<keyword evidence="1" id="KW-0812">Transmembrane</keyword>
<dbReference type="EMBL" id="BSDI01000074">
    <property type="protein sequence ID" value="GLI02996.1"/>
    <property type="molecule type" value="Genomic_DNA"/>
</dbReference>
<dbReference type="Proteomes" id="UP001144280">
    <property type="component" value="Unassembled WGS sequence"/>
</dbReference>
<evidence type="ECO:0000313" key="3">
    <source>
        <dbReference type="Proteomes" id="UP001144280"/>
    </source>
</evidence>
<keyword evidence="1" id="KW-1133">Transmembrane helix</keyword>
<keyword evidence="3" id="KW-1185">Reference proteome</keyword>
<evidence type="ECO:0000256" key="1">
    <source>
        <dbReference type="SAM" id="Phobius"/>
    </source>
</evidence>
<protein>
    <recommendedName>
        <fullName evidence="4">Integral membrane protein</fullName>
    </recommendedName>
</protein>